<name>N6X4F2_9ACTO</name>
<dbReference type="Pfam" id="PF22335">
    <property type="entry name" value="Cas10-Cmr2_palm2"/>
    <property type="match status" value="1"/>
</dbReference>
<dbReference type="Gene3D" id="3.30.70.270">
    <property type="match status" value="1"/>
</dbReference>
<dbReference type="EMBL" id="AQHZ01000010">
    <property type="protein sequence ID" value="ENO18591.1"/>
    <property type="molecule type" value="Genomic_DNA"/>
</dbReference>
<evidence type="ECO:0000256" key="2">
    <source>
        <dbReference type="ARBA" id="ARBA00023118"/>
    </source>
</evidence>
<dbReference type="InterPro" id="IPR043128">
    <property type="entry name" value="Rev_trsase/Diguanyl_cyclase"/>
</dbReference>
<dbReference type="HOGENOM" id="CLU_417190_0_0_11"/>
<dbReference type="PATRIC" id="fig|888050.3.peg.610"/>
<dbReference type="AlphaFoldDB" id="N6X4F2"/>
<keyword evidence="5" id="KW-1185">Reference proteome</keyword>
<dbReference type="Proteomes" id="UP000013015">
    <property type="component" value="Unassembled WGS sequence"/>
</dbReference>
<feature type="domain" description="Cas10/Cmr2 second palm" evidence="3">
    <location>
        <begin position="266"/>
        <end position="375"/>
    </location>
</feature>
<evidence type="ECO:0000313" key="4">
    <source>
        <dbReference type="EMBL" id="ENO18591.1"/>
    </source>
</evidence>
<sequence length="550" mass="59835">MYLVMFETHGNQRYVFASPRLKENIGASYLLTLLEPWVRSTSQHERIPILDVSVSSGKVIVAVDSEKDAHSLVNAVTRKILETAPGVDVTGVFTPMISVHVTKEDLENVHAASARHALMRPPTSARFCSTPFLEPGRDTLLPAVPSRVGFPSGEVYSLPGTVARAQASKAREYLLGLASTHPYLSERSEELLPDPDALEKALDSLSKVAVIHLDGNGVGAMVRGLADRLSSIPVSIFQEQIKCDASDADALRLSLLKLNKRLDNVMKDAFCDAWAAVADLAIQEGIDVVPVVPVILGGDDATVITDGAFAIPFAVAFLEAFEERTGADPFISSLSDDGKMTAGAGVAVVRHNFPFHLAYDLAERLASTAKTAGKRMDESCSTLSYHILYDSTVLDPEELLASYTPFTNEAETAQSVPAMTSRPYRILARKELSIPLPPPTMNESWDAMRLRAAWFAGILSAPGASIPMRFPKSRAARIRKILSDAVHLSGREQRSHLAKARSEWDDARSQRDLKVLVDAIGSERLMLDLIDLAEILPRTYLVASAPEELS</sequence>
<dbReference type="GO" id="GO:0000166">
    <property type="term" value="F:nucleotide binding"/>
    <property type="evidence" value="ECO:0007669"/>
    <property type="project" value="UniProtKB-KW"/>
</dbReference>
<dbReference type="InterPro" id="IPR054767">
    <property type="entry name" value="Cas10-Cmr2_palm2"/>
</dbReference>
<accession>N6X4F2</accession>
<evidence type="ECO:0000256" key="1">
    <source>
        <dbReference type="ARBA" id="ARBA00022741"/>
    </source>
</evidence>
<dbReference type="RefSeq" id="WP_005962369.1">
    <property type="nucleotide sequence ID" value="NZ_CP040505.1"/>
</dbReference>
<reference evidence="4 5" key="1">
    <citation type="submission" date="2013-03" db="EMBL/GenBank/DDBJ databases">
        <title>Reference genome for the Human Microbiome Project.</title>
        <authorList>
            <person name="Aqrawi P."/>
            <person name="Ayvaz T."/>
            <person name="Bess C."/>
            <person name="Blankenburg K."/>
            <person name="Coyle M."/>
            <person name="Deng J."/>
            <person name="Forbes L."/>
            <person name="Fowler G."/>
            <person name="Francisco L."/>
            <person name="Fu Q."/>
            <person name="Gibbs R."/>
            <person name="Gross S."/>
            <person name="Gubbala S."/>
            <person name="Hale W."/>
            <person name="Hemphill L."/>
            <person name="Highlander S."/>
            <person name="Hirani K."/>
            <person name="Jackson L."/>
            <person name="Jakkamsetti A."/>
            <person name="Javaid M."/>
            <person name="Jayaseelan J.C."/>
            <person name="Jiang H."/>
            <person name="Joshi V."/>
            <person name="Korchina V."/>
            <person name="Kovar C."/>
            <person name="Lara F."/>
            <person name="Lee S."/>
            <person name="Liu Y."/>
            <person name="Mata R."/>
            <person name="Mathew T."/>
            <person name="Munidasa M."/>
            <person name="Muzny D."/>
            <person name="Nazareth L."/>
            <person name="Ngo R."/>
            <person name="Nguyen L."/>
            <person name="Nguyen N."/>
            <person name="Okwuonu G."/>
            <person name="Ongeri F."/>
            <person name="Palculict T."/>
            <person name="Patil S."/>
            <person name="Petrosino J."/>
            <person name="Pham C."/>
            <person name="Pham P."/>
            <person name="Pu L.-L."/>
            <person name="Qin X."/>
            <person name="Qu J."/>
            <person name="Reid J."/>
            <person name="Ross M."/>
            <person name="Ruth R."/>
            <person name="Saada N."/>
            <person name="San Lucas F."/>
            <person name="Santibanez J."/>
            <person name="Shang Y."/>
            <person name="Simmons D."/>
            <person name="Song X.-Z."/>
            <person name="Tang L.-Y."/>
            <person name="Thornton R."/>
            <person name="Warren J."/>
            <person name="Weissenberger G."/>
            <person name="Wilczek-Boney K."/>
            <person name="Worley K."/>
            <person name="Youmans B."/>
            <person name="Zhang J."/>
            <person name="Zhang L."/>
            <person name="Zhao Z."/>
            <person name="Zhou C."/>
            <person name="Zhu D."/>
            <person name="Zhu Y."/>
        </authorList>
    </citation>
    <scope>NUCLEOTIDE SEQUENCE [LARGE SCALE GENOMIC DNA]</scope>
    <source>
        <strain evidence="4 5">F0333</strain>
    </source>
</reference>
<keyword evidence="2" id="KW-0051">Antiviral defense</keyword>
<proteinExistence type="predicted"/>
<evidence type="ECO:0000313" key="5">
    <source>
        <dbReference type="Proteomes" id="UP000013015"/>
    </source>
</evidence>
<keyword evidence="1" id="KW-0547">Nucleotide-binding</keyword>
<dbReference type="eggNOG" id="COG1353">
    <property type="taxonomic scope" value="Bacteria"/>
</dbReference>
<protein>
    <recommendedName>
        <fullName evidence="3">Cas10/Cmr2 second palm domain-containing protein</fullName>
    </recommendedName>
</protein>
<organism evidence="4 5">
    <name type="scientific">Schaalia cardiffensis F0333</name>
    <dbReference type="NCBI Taxonomy" id="888050"/>
    <lineage>
        <taxon>Bacteria</taxon>
        <taxon>Bacillati</taxon>
        <taxon>Actinomycetota</taxon>
        <taxon>Actinomycetes</taxon>
        <taxon>Actinomycetales</taxon>
        <taxon>Actinomycetaceae</taxon>
        <taxon>Schaalia</taxon>
    </lineage>
</organism>
<gene>
    <name evidence="4" type="ORF">HMPREF9004_0640</name>
</gene>
<dbReference type="OrthoDB" id="442064at2"/>
<dbReference type="STRING" id="888050.HMPREF9004_0640"/>
<dbReference type="GO" id="GO:0051607">
    <property type="term" value="P:defense response to virus"/>
    <property type="evidence" value="ECO:0007669"/>
    <property type="project" value="UniProtKB-KW"/>
</dbReference>
<comment type="caution">
    <text evidence="4">The sequence shown here is derived from an EMBL/GenBank/DDBJ whole genome shotgun (WGS) entry which is preliminary data.</text>
</comment>
<evidence type="ECO:0000259" key="3">
    <source>
        <dbReference type="Pfam" id="PF22335"/>
    </source>
</evidence>